<feature type="domain" description="Zn(2)-C6 fungal-type" evidence="3">
    <location>
        <begin position="160"/>
        <end position="190"/>
    </location>
</feature>
<dbReference type="EMBL" id="CP059270">
    <property type="protein sequence ID" value="QLQ80422.1"/>
    <property type="molecule type" value="Genomic_DNA"/>
</dbReference>
<dbReference type="GO" id="GO:0008270">
    <property type="term" value="F:zinc ion binding"/>
    <property type="evidence" value="ECO:0007669"/>
    <property type="project" value="InterPro"/>
</dbReference>
<accession>A0A7H9HVL3</accession>
<dbReference type="Proteomes" id="UP000510647">
    <property type="component" value="Chromosome 4"/>
</dbReference>
<protein>
    <recommendedName>
        <fullName evidence="3">Zn(2)-C6 fungal-type domain-containing protein</fullName>
    </recommendedName>
</protein>
<sequence length="761" mass="86217">MADWTTNLIESSRSRCIVRFPAAGTGIALSYLILTKNLKFFWTDFPIMFSRPGPRIDEIDKAIDSAFTSPTSLSPFPSDGSSQASFLRGEKLFPSKNSGPVGNFSYSNGGFEHYGSMTSPTTSNEKDDNVVNTISIPSTPISSTVRDSNGNVKRKYSRNGCTECKRRRIKCDETKPTCWQCARLNRECVYVLNLKNKKRKNREKVSRQKTSEKEATVKPNLRTLAVSKDNAEDMQLLELPNVIPAGHMDGYDANLLIQNLNDIVSMKLNDSLLDNADLKNLELPNWDIPELMPSTRSSASSLPISFLVHNVITFNTKLSSFKLGGVHDDYLGVFFNDCLDSIAPFFQGQENPLRDIILSFARNESYLLSATLAVGASIAYRKSNSLDDERNYCGYLSHCLSLLGEQFQNESNVLNKIEPITLTVIMLAWDCINTMNSQWRSHLKGVTDLFKKINSGNSSKVMNVAKCWFKVMETFASVSTVLGGSVTEDDDLDLIFNPFDYQYVDSLRFLNIMTPLNKFNLLRGHQEDFDLVIKEVIKALTSIRKSEKFYLTKEEDIFTKNLDYLLWSPQTDPDKSTEPVSYFHTQKILVQIDQQLDYQFIDKSGIIPPDSQSHPNNSNIQNNAIDLVTLRNGETIAISWYDISHQTQVLSFLLIVLLKLLGIPKESITIQQVVKKILGFFEFLDSDSPPANSRTCYSNFAVLIAGLNAMEEETRNIVRSYYKLNGGKFQRLTEHNLNRLEKVWYGKDSKYRMSDQDVLTW</sequence>
<evidence type="ECO:0000256" key="2">
    <source>
        <dbReference type="ARBA" id="ARBA00023242"/>
    </source>
</evidence>
<dbReference type="SMART" id="SM00066">
    <property type="entry name" value="GAL4"/>
    <property type="match status" value="1"/>
</dbReference>
<keyword evidence="2" id="KW-0539">Nucleus</keyword>
<dbReference type="Pfam" id="PF00172">
    <property type="entry name" value="Zn_clus"/>
    <property type="match status" value="1"/>
</dbReference>
<dbReference type="GO" id="GO:0005634">
    <property type="term" value="C:nucleus"/>
    <property type="evidence" value="ECO:0007669"/>
    <property type="project" value="UniProtKB-SubCell"/>
</dbReference>
<dbReference type="OrthoDB" id="424974at2759"/>
<dbReference type="GO" id="GO:0045944">
    <property type="term" value="P:positive regulation of transcription by RNA polymerase II"/>
    <property type="evidence" value="ECO:0007669"/>
    <property type="project" value="TreeGrafter"/>
</dbReference>
<reference evidence="4 5" key="1">
    <citation type="submission" date="2020-06" db="EMBL/GenBank/DDBJ databases">
        <title>The yeast mating-type switching endonuclease HO is a domesticated member of an unorthodox homing genetic element family.</title>
        <authorList>
            <person name="Coughlan A.Y."/>
            <person name="Lombardi L."/>
            <person name="Braun-Galleani S."/>
            <person name="Martos A.R."/>
            <person name="Galeote V."/>
            <person name="Bigey F."/>
            <person name="Dequin S."/>
            <person name="Byrne K.P."/>
            <person name="Wolfe K.H."/>
        </authorList>
    </citation>
    <scope>NUCLEOTIDE SEQUENCE [LARGE SCALE GENOMIC DNA]</scope>
    <source>
        <strain evidence="4 5">CBS2947</strain>
    </source>
</reference>
<proteinExistence type="predicted"/>
<evidence type="ECO:0000256" key="1">
    <source>
        <dbReference type="ARBA" id="ARBA00004123"/>
    </source>
</evidence>
<dbReference type="AlphaFoldDB" id="A0A7H9HVL3"/>
<dbReference type="InterPro" id="IPR021858">
    <property type="entry name" value="Fun_TF"/>
</dbReference>
<evidence type="ECO:0000313" key="4">
    <source>
        <dbReference type="EMBL" id="QLQ80422.1"/>
    </source>
</evidence>
<dbReference type="InterPro" id="IPR036864">
    <property type="entry name" value="Zn2-C6_fun-type_DNA-bd_sf"/>
</dbReference>
<dbReference type="GO" id="GO:0000981">
    <property type="term" value="F:DNA-binding transcription factor activity, RNA polymerase II-specific"/>
    <property type="evidence" value="ECO:0007669"/>
    <property type="project" value="InterPro"/>
</dbReference>
<dbReference type="SUPFAM" id="SSF57701">
    <property type="entry name" value="Zn2/Cys6 DNA-binding domain"/>
    <property type="match status" value="1"/>
</dbReference>
<dbReference type="CDD" id="cd00067">
    <property type="entry name" value="GAL4"/>
    <property type="match status" value="1"/>
</dbReference>
<keyword evidence="5" id="KW-1185">Reference proteome</keyword>
<dbReference type="Gene3D" id="4.10.240.10">
    <property type="entry name" value="Zn(2)-C6 fungal-type DNA-binding domain"/>
    <property type="match status" value="1"/>
</dbReference>
<dbReference type="Pfam" id="PF11951">
    <property type="entry name" value="Fungal_trans_2"/>
    <property type="match status" value="1"/>
</dbReference>
<organism evidence="4 5">
    <name type="scientific">Torulaspora globosa</name>
    <dbReference type="NCBI Taxonomy" id="48254"/>
    <lineage>
        <taxon>Eukaryota</taxon>
        <taxon>Fungi</taxon>
        <taxon>Dikarya</taxon>
        <taxon>Ascomycota</taxon>
        <taxon>Saccharomycotina</taxon>
        <taxon>Saccharomycetes</taxon>
        <taxon>Saccharomycetales</taxon>
        <taxon>Saccharomycetaceae</taxon>
        <taxon>Torulaspora</taxon>
    </lineage>
</organism>
<comment type="subcellular location">
    <subcellularLocation>
        <location evidence="1">Nucleus</location>
    </subcellularLocation>
</comment>
<evidence type="ECO:0000259" key="3">
    <source>
        <dbReference type="PROSITE" id="PS50048"/>
    </source>
</evidence>
<dbReference type="GO" id="GO:0000976">
    <property type="term" value="F:transcription cis-regulatory region binding"/>
    <property type="evidence" value="ECO:0007669"/>
    <property type="project" value="TreeGrafter"/>
</dbReference>
<dbReference type="PANTHER" id="PTHR37534">
    <property type="entry name" value="TRANSCRIPTIONAL ACTIVATOR PROTEIN UGA3"/>
    <property type="match status" value="1"/>
</dbReference>
<dbReference type="PROSITE" id="PS00463">
    <property type="entry name" value="ZN2_CY6_FUNGAL_1"/>
    <property type="match status" value="1"/>
</dbReference>
<dbReference type="InterPro" id="IPR001138">
    <property type="entry name" value="Zn2Cys6_DnaBD"/>
</dbReference>
<gene>
    <name evidence="4" type="ORF">HG537_0D04230</name>
</gene>
<dbReference type="PANTHER" id="PTHR37534:SF49">
    <property type="entry name" value="LYSINE BIOSYNTHESIS REGULATORY PROTEIN LYS14"/>
    <property type="match status" value="1"/>
</dbReference>
<evidence type="ECO:0000313" key="5">
    <source>
        <dbReference type="Proteomes" id="UP000510647"/>
    </source>
</evidence>
<name>A0A7H9HVL3_9SACH</name>
<dbReference type="PROSITE" id="PS50048">
    <property type="entry name" value="ZN2_CY6_FUNGAL_2"/>
    <property type="match status" value="1"/>
</dbReference>